<dbReference type="AlphaFoldDB" id="A0A9P0HHH3"/>
<organism evidence="1 2">
    <name type="scientific">Nezara viridula</name>
    <name type="common">Southern green stink bug</name>
    <name type="synonym">Cimex viridulus</name>
    <dbReference type="NCBI Taxonomy" id="85310"/>
    <lineage>
        <taxon>Eukaryota</taxon>
        <taxon>Metazoa</taxon>
        <taxon>Ecdysozoa</taxon>
        <taxon>Arthropoda</taxon>
        <taxon>Hexapoda</taxon>
        <taxon>Insecta</taxon>
        <taxon>Pterygota</taxon>
        <taxon>Neoptera</taxon>
        <taxon>Paraneoptera</taxon>
        <taxon>Hemiptera</taxon>
        <taxon>Heteroptera</taxon>
        <taxon>Panheteroptera</taxon>
        <taxon>Pentatomomorpha</taxon>
        <taxon>Pentatomoidea</taxon>
        <taxon>Pentatomidae</taxon>
        <taxon>Pentatominae</taxon>
        <taxon>Nezara</taxon>
    </lineage>
</organism>
<dbReference type="Proteomes" id="UP001152798">
    <property type="component" value="Chromosome 5"/>
</dbReference>
<evidence type="ECO:0000313" key="1">
    <source>
        <dbReference type="EMBL" id="CAH1401631.1"/>
    </source>
</evidence>
<accession>A0A9P0HHH3</accession>
<protein>
    <submittedName>
        <fullName evidence="1">Uncharacterized protein</fullName>
    </submittedName>
</protein>
<gene>
    <name evidence="1" type="ORF">NEZAVI_LOCUS10611</name>
</gene>
<reference evidence="1" key="1">
    <citation type="submission" date="2022-01" db="EMBL/GenBank/DDBJ databases">
        <authorList>
            <person name="King R."/>
        </authorList>
    </citation>
    <scope>NUCLEOTIDE SEQUENCE</scope>
</reference>
<sequence>MDSEVTISNFIEQDMLWNEINLSSN</sequence>
<proteinExistence type="predicted"/>
<evidence type="ECO:0000313" key="2">
    <source>
        <dbReference type="Proteomes" id="UP001152798"/>
    </source>
</evidence>
<name>A0A9P0HHH3_NEZVI</name>
<dbReference type="EMBL" id="OV725081">
    <property type="protein sequence ID" value="CAH1401631.1"/>
    <property type="molecule type" value="Genomic_DNA"/>
</dbReference>
<keyword evidence="2" id="KW-1185">Reference proteome</keyword>